<dbReference type="RefSeq" id="WP_273687299.1">
    <property type="nucleotide sequence ID" value="NZ_CP117411.1"/>
</dbReference>
<evidence type="ECO:0000256" key="1">
    <source>
        <dbReference type="SAM" id="Phobius"/>
    </source>
</evidence>
<feature type="transmembrane region" description="Helical" evidence="1">
    <location>
        <begin position="40"/>
        <end position="61"/>
    </location>
</feature>
<dbReference type="EMBL" id="CP117411">
    <property type="protein sequence ID" value="WCT73232.1"/>
    <property type="molecule type" value="Genomic_DNA"/>
</dbReference>
<name>A0ABY7TJ24_9SPHN</name>
<organism evidence="2 3">
    <name type="scientific">Sphingomonas naphthae</name>
    <dbReference type="NCBI Taxonomy" id="1813468"/>
    <lineage>
        <taxon>Bacteria</taxon>
        <taxon>Pseudomonadati</taxon>
        <taxon>Pseudomonadota</taxon>
        <taxon>Alphaproteobacteria</taxon>
        <taxon>Sphingomonadales</taxon>
        <taxon>Sphingomonadaceae</taxon>
        <taxon>Sphingomonas</taxon>
    </lineage>
</organism>
<accession>A0ABY7TJ24</accession>
<reference evidence="2 3" key="1">
    <citation type="submission" date="2023-02" db="EMBL/GenBank/DDBJ databases">
        <title>Genome sequence of Sphingomonas naphthae.</title>
        <authorList>
            <person name="Kim S."/>
            <person name="Heo J."/>
            <person name="Kwon S.-W."/>
        </authorList>
    </citation>
    <scope>NUCLEOTIDE SEQUENCE [LARGE SCALE GENOMIC DNA]</scope>
    <source>
        <strain evidence="2 3">KACC 18716</strain>
    </source>
</reference>
<feature type="transmembrane region" description="Helical" evidence="1">
    <location>
        <begin position="222"/>
        <end position="241"/>
    </location>
</feature>
<feature type="transmembrane region" description="Helical" evidence="1">
    <location>
        <begin position="388"/>
        <end position="418"/>
    </location>
</feature>
<keyword evidence="1" id="KW-0472">Membrane</keyword>
<protein>
    <submittedName>
        <fullName evidence="2">Polysaccharide biosynthesis protein GumE</fullName>
    </submittedName>
</protein>
<keyword evidence="1" id="KW-0812">Transmembrane</keyword>
<dbReference type="Proteomes" id="UP001220395">
    <property type="component" value="Chromosome"/>
</dbReference>
<sequence>MIVSSRTAPAGWNVALPEAPRAPAAPAAAARVSDLAFDPIQAGMIILLGLTVLFNAILALVNAKGLAIGNGVVAGIQAGLVGGAFAFGVARRGDLPLRWLALAAVLFLGNLLLSMARGELNPKFLGDVLTIPAFICLGTRLNLRAVIGLLVVLQVLMAAFGIWELLYPDAYAELFNPRLYYINSRGYSAQEFWSGTDLYVSSVRQDGRLLLSWTDYHRGSSLFLEPVTLGNWTIFVTVFIISFWKDMRVWQRVVLIVGNIACLCVCDGRLATVTDVVLPLSLPFLRLLPGWMSLFVPFGFGAMAATIDFFGYLKERGDTFAGRLRGSLDLFYQTKWDEALGLLPLDTLTWDAGFSYLIQSQSFILTLILWFTVSLTSIGENWKGRTYIFGSAIFITLCLSISYSILSIKVVGFLWAGYGLLYARARMAGAEATGTGSLAHLPPPLPPRPRTTWE</sequence>
<gene>
    <name evidence="2" type="ORF">PQ455_16675</name>
</gene>
<feature type="transmembrane region" description="Helical" evidence="1">
    <location>
        <begin position="253"/>
        <end position="271"/>
    </location>
</feature>
<evidence type="ECO:0000313" key="3">
    <source>
        <dbReference type="Proteomes" id="UP001220395"/>
    </source>
</evidence>
<feature type="transmembrane region" description="Helical" evidence="1">
    <location>
        <begin position="145"/>
        <end position="166"/>
    </location>
</feature>
<evidence type="ECO:0000313" key="2">
    <source>
        <dbReference type="EMBL" id="WCT73232.1"/>
    </source>
</evidence>
<feature type="transmembrane region" description="Helical" evidence="1">
    <location>
        <begin position="291"/>
        <end position="313"/>
    </location>
</feature>
<proteinExistence type="predicted"/>
<keyword evidence="1" id="KW-1133">Transmembrane helix</keyword>
<feature type="transmembrane region" description="Helical" evidence="1">
    <location>
        <begin position="363"/>
        <end position="382"/>
    </location>
</feature>
<keyword evidence="3" id="KW-1185">Reference proteome</keyword>
<feature type="transmembrane region" description="Helical" evidence="1">
    <location>
        <begin position="96"/>
        <end position="113"/>
    </location>
</feature>
<feature type="transmembrane region" description="Helical" evidence="1">
    <location>
        <begin position="68"/>
        <end position="90"/>
    </location>
</feature>